<comment type="caution">
    <text evidence="1">The sequence shown here is derived from an EMBL/GenBank/DDBJ whole genome shotgun (WGS) entry which is preliminary data.</text>
</comment>
<evidence type="ECO:0000313" key="1">
    <source>
        <dbReference type="EMBL" id="GMN71149.1"/>
    </source>
</evidence>
<reference evidence="1" key="1">
    <citation type="submission" date="2023-07" db="EMBL/GenBank/DDBJ databases">
        <title>draft genome sequence of fig (Ficus carica).</title>
        <authorList>
            <person name="Takahashi T."/>
            <person name="Nishimura K."/>
        </authorList>
    </citation>
    <scope>NUCLEOTIDE SEQUENCE</scope>
</reference>
<keyword evidence="2" id="KW-1185">Reference proteome</keyword>
<protein>
    <submittedName>
        <fullName evidence="1">Uncharacterized protein</fullName>
    </submittedName>
</protein>
<sequence length="79" mass="8642">MGLFRGGCANVEGECPWPPSVGPTEALENGSDKALDLWYDQEWLVKSEIYGAQEWLHISGAPRSVESSDLERVSSLGCE</sequence>
<dbReference type="EMBL" id="BTGU01015132">
    <property type="protein sequence ID" value="GMN71149.1"/>
    <property type="molecule type" value="Genomic_DNA"/>
</dbReference>
<proteinExistence type="predicted"/>
<accession>A0AA88JEI3</accession>
<name>A0AA88JEI3_FICCA</name>
<gene>
    <name evidence="1" type="ORF">TIFTF001_054577</name>
</gene>
<dbReference type="AlphaFoldDB" id="A0AA88JEI3"/>
<organism evidence="1 2">
    <name type="scientific">Ficus carica</name>
    <name type="common">Common fig</name>
    <dbReference type="NCBI Taxonomy" id="3494"/>
    <lineage>
        <taxon>Eukaryota</taxon>
        <taxon>Viridiplantae</taxon>
        <taxon>Streptophyta</taxon>
        <taxon>Embryophyta</taxon>
        <taxon>Tracheophyta</taxon>
        <taxon>Spermatophyta</taxon>
        <taxon>Magnoliopsida</taxon>
        <taxon>eudicotyledons</taxon>
        <taxon>Gunneridae</taxon>
        <taxon>Pentapetalae</taxon>
        <taxon>rosids</taxon>
        <taxon>fabids</taxon>
        <taxon>Rosales</taxon>
        <taxon>Moraceae</taxon>
        <taxon>Ficeae</taxon>
        <taxon>Ficus</taxon>
    </lineage>
</organism>
<dbReference type="Proteomes" id="UP001187192">
    <property type="component" value="Unassembled WGS sequence"/>
</dbReference>
<evidence type="ECO:0000313" key="2">
    <source>
        <dbReference type="Proteomes" id="UP001187192"/>
    </source>
</evidence>